<gene>
    <name evidence="5" type="ORF">GCM10025770_01290</name>
</gene>
<comment type="similarity">
    <text evidence="2 4">Belongs to the pterin-4-alpha-carbinolamine dehydratase family.</text>
</comment>
<dbReference type="PANTHER" id="PTHR12599">
    <property type="entry name" value="PTERIN-4-ALPHA-CARBINOLAMINE DEHYDRATASE"/>
    <property type="match status" value="1"/>
</dbReference>
<dbReference type="InterPro" id="IPR036428">
    <property type="entry name" value="PCD_sf"/>
</dbReference>
<dbReference type="RefSeq" id="WP_345530884.1">
    <property type="nucleotide sequence ID" value="NZ_BAABLD010000001.1"/>
</dbReference>
<dbReference type="EC" id="4.2.1.96" evidence="4"/>
<dbReference type="InterPro" id="IPR001533">
    <property type="entry name" value="Pterin_deHydtase"/>
</dbReference>
<evidence type="ECO:0000256" key="3">
    <source>
        <dbReference type="ARBA" id="ARBA00023239"/>
    </source>
</evidence>
<dbReference type="Gene3D" id="3.30.1360.20">
    <property type="entry name" value="Transcriptional coactivator/pterin dehydratase"/>
    <property type="match status" value="1"/>
</dbReference>
<evidence type="ECO:0000256" key="4">
    <source>
        <dbReference type="HAMAP-Rule" id="MF_00434"/>
    </source>
</evidence>
<keyword evidence="6" id="KW-1185">Reference proteome</keyword>
<evidence type="ECO:0000256" key="1">
    <source>
        <dbReference type="ARBA" id="ARBA00001554"/>
    </source>
</evidence>
<dbReference type="SUPFAM" id="SSF55248">
    <property type="entry name" value="PCD-like"/>
    <property type="match status" value="1"/>
</dbReference>
<name>A0ABP9Q7B6_9RHOO</name>
<dbReference type="Pfam" id="PF01329">
    <property type="entry name" value="Pterin_4a"/>
    <property type="match status" value="1"/>
</dbReference>
<protein>
    <recommendedName>
        <fullName evidence="4">Putative pterin-4-alpha-carbinolamine dehydratase</fullName>
        <shortName evidence="4">PHS</shortName>
        <ecNumber evidence="4">4.2.1.96</ecNumber>
    </recommendedName>
    <alternativeName>
        <fullName evidence="4">4-alpha-hydroxy-tetrahydropterin dehydratase</fullName>
    </alternativeName>
    <alternativeName>
        <fullName evidence="4">Pterin carbinolamine dehydratase</fullName>
        <shortName evidence="4">PCD</shortName>
    </alternativeName>
</protein>
<accession>A0ABP9Q7B6</accession>
<dbReference type="HAMAP" id="MF_00434">
    <property type="entry name" value="Pterin_4_alpha"/>
    <property type="match status" value="1"/>
</dbReference>
<reference evidence="6" key="1">
    <citation type="journal article" date="2019" name="Int. J. Syst. Evol. Microbiol.">
        <title>The Global Catalogue of Microorganisms (GCM) 10K type strain sequencing project: providing services to taxonomists for standard genome sequencing and annotation.</title>
        <authorList>
            <consortium name="The Broad Institute Genomics Platform"/>
            <consortium name="The Broad Institute Genome Sequencing Center for Infectious Disease"/>
            <person name="Wu L."/>
            <person name="Ma J."/>
        </authorList>
    </citation>
    <scope>NUCLEOTIDE SEQUENCE [LARGE SCALE GENOMIC DNA]</scope>
    <source>
        <strain evidence="6">JCM 18715</strain>
    </source>
</reference>
<keyword evidence="3 4" id="KW-0456">Lyase</keyword>
<evidence type="ECO:0000313" key="6">
    <source>
        <dbReference type="Proteomes" id="UP001500547"/>
    </source>
</evidence>
<comment type="caution">
    <text evidence="5">The sequence shown here is derived from an EMBL/GenBank/DDBJ whole genome shotgun (WGS) entry which is preliminary data.</text>
</comment>
<sequence>MRPPKMSDETALEALLALNAPLPAPWQISSGKLCKHFRFADFNAAFAFMTRVAMAADMMDHHPDWRNSYATVDIELMTHDAGGLTTLDFALAQCIEAALA</sequence>
<organism evidence="5 6">
    <name type="scientific">Viridibacterium curvum</name>
    <dbReference type="NCBI Taxonomy" id="1101404"/>
    <lineage>
        <taxon>Bacteria</taxon>
        <taxon>Pseudomonadati</taxon>
        <taxon>Pseudomonadota</taxon>
        <taxon>Betaproteobacteria</taxon>
        <taxon>Rhodocyclales</taxon>
        <taxon>Rhodocyclaceae</taxon>
        <taxon>Viridibacterium</taxon>
    </lineage>
</organism>
<dbReference type="PANTHER" id="PTHR12599:SF0">
    <property type="entry name" value="PTERIN-4-ALPHA-CARBINOLAMINE DEHYDRATASE"/>
    <property type="match status" value="1"/>
</dbReference>
<dbReference type="EMBL" id="BAABLD010000001">
    <property type="protein sequence ID" value="GAA5157700.1"/>
    <property type="molecule type" value="Genomic_DNA"/>
</dbReference>
<evidence type="ECO:0000313" key="5">
    <source>
        <dbReference type="EMBL" id="GAA5157700.1"/>
    </source>
</evidence>
<proteinExistence type="inferred from homology"/>
<comment type="catalytic activity">
    <reaction evidence="1 4">
        <text>(4aS,6R)-4a-hydroxy-L-erythro-5,6,7,8-tetrahydrobiopterin = (6R)-L-erythro-6,7-dihydrobiopterin + H2O</text>
        <dbReference type="Rhea" id="RHEA:11920"/>
        <dbReference type="ChEBI" id="CHEBI:15377"/>
        <dbReference type="ChEBI" id="CHEBI:15642"/>
        <dbReference type="ChEBI" id="CHEBI:43120"/>
        <dbReference type="EC" id="4.2.1.96"/>
    </reaction>
</comment>
<dbReference type="Proteomes" id="UP001500547">
    <property type="component" value="Unassembled WGS sequence"/>
</dbReference>
<evidence type="ECO:0000256" key="2">
    <source>
        <dbReference type="ARBA" id="ARBA00006472"/>
    </source>
</evidence>